<accession>A0A0C2WWF8</accession>
<sequence length="105" mass="11367">MSLNTPNNTNPTSGLEQKPPVPQRGQPMLSVMIDNKADDPIPRSRSNPTFDTSRRFPTSTKSLKSGGLSRTGGILPDVHQAWGTPHWCDDVSPGLGNAHQAWGIH</sequence>
<protein>
    <submittedName>
        <fullName evidence="2">Uncharacterized protein</fullName>
    </submittedName>
</protein>
<dbReference type="InParanoid" id="A0A0C2WWF8"/>
<dbReference type="EMBL" id="KN818295">
    <property type="protein sequence ID" value="KIL60688.1"/>
    <property type="molecule type" value="Genomic_DNA"/>
</dbReference>
<gene>
    <name evidence="2" type="ORF">M378DRAFT_913528</name>
</gene>
<feature type="compositionally biased region" description="Low complexity" evidence="1">
    <location>
        <begin position="1"/>
        <end position="12"/>
    </location>
</feature>
<name>A0A0C2WWF8_AMAMK</name>
<evidence type="ECO:0000313" key="2">
    <source>
        <dbReference type="EMBL" id="KIL60688.1"/>
    </source>
</evidence>
<feature type="compositionally biased region" description="Polar residues" evidence="1">
    <location>
        <begin position="44"/>
        <end position="63"/>
    </location>
</feature>
<evidence type="ECO:0000256" key="1">
    <source>
        <dbReference type="SAM" id="MobiDB-lite"/>
    </source>
</evidence>
<dbReference type="Proteomes" id="UP000054549">
    <property type="component" value="Unassembled WGS sequence"/>
</dbReference>
<dbReference type="HOGENOM" id="CLU_2235915_0_0_1"/>
<feature type="region of interest" description="Disordered" evidence="1">
    <location>
        <begin position="1"/>
        <end position="72"/>
    </location>
</feature>
<proteinExistence type="predicted"/>
<evidence type="ECO:0000313" key="3">
    <source>
        <dbReference type="Proteomes" id="UP000054549"/>
    </source>
</evidence>
<reference evidence="2 3" key="1">
    <citation type="submission" date="2014-04" db="EMBL/GenBank/DDBJ databases">
        <title>Evolutionary Origins and Diversification of the Mycorrhizal Mutualists.</title>
        <authorList>
            <consortium name="DOE Joint Genome Institute"/>
            <consortium name="Mycorrhizal Genomics Consortium"/>
            <person name="Kohler A."/>
            <person name="Kuo A."/>
            <person name="Nagy L.G."/>
            <person name="Floudas D."/>
            <person name="Copeland A."/>
            <person name="Barry K.W."/>
            <person name="Cichocki N."/>
            <person name="Veneault-Fourrey C."/>
            <person name="LaButti K."/>
            <person name="Lindquist E.A."/>
            <person name="Lipzen A."/>
            <person name="Lundell T."/>
            <person name="Morin E."/>
            <person name="Murat C."/>
            <person name="Riley R."/>
            <person name="Ohm R."/>
            <person name="Sun H."/>
            <person name="Tunlid A."/>
            <person name="Henrissat B."/>
            <person name="Grigoriev I.V."/>
            <person name="Hibbett D.S."/>
            <person name="Martin F."/>
        </authorList>
    </citation>
    <scope>NUCLEOTIDE SEQUENCE [LARGE SCALE GENOMIC DNA]</scope>
    <source>
        <strain evidence="2 3">Koide BX008</strain>
    </source>
</reference>
<keyword evidence="3" id="KW-1185">Reference proteome</keyword>
<dbReference type="AlphaFoldDB" id="A0A0C2WWF8"/>
<organism evidence="2 3">
    <name type="scientific">Amanita muscaria (strain Koide BX008)</name>
    <dbReference type="NCBI Taxonomy" id="946122"/>
    <lineage>
        <taxon>Eukaryota</taxon>
        <taxon>Fungi</taxon>
        <taxon>Dikarya</taxon>
        <taxon>Basidiomycota</taxon>
        <taxon>Agaricomycotina</taxon>
        <taxon>Agaricomycetes</taxon>
        <taxon>Agaricomycetidae</taxon>
        <taxon>Agaricales</taxon>
        <taxon>Pluteineae</taxon>
        <taxon>Amanitaceae</taxon>
        <taxon>Amanita</taxon>
    </lineage>
</organism>